<dbReference type="EC" id="2.4.1.25" evidence="4"/>
<dbReference type="Pfam" id="PF02446">
    <property type="entry name" value="Glyco_hydro_77"/>
    <property type="match status" value="1"/>
</dbReference>
<dbReference type="PANTHER" id="PTHR32518">
    <property type="match status" value="1"/>
</dbReference>
<organism evidence="12 13">
    <name type="scientific">Ferruginibacter yonginensis</name>
    <dbReference type="NCBI Taxonomy" id="1310416"/>
    <lineage>
        <taxon>Bacteria</taxon>
        <taxon>Pseudomonadati</taxon>
        <taxon>Bacteroidota</taxon>
        <taxon>Chitinophagia</taxon>
        <taxon>Chitinophagales</taxon>
        <taxon>Chitinophagaceae</taxon>
        <taxon>Ferruginibacter</taxon>
    </lineage>
</organism>
<gene>
    <name evidence="12" type="ORF">ACFOWM_02800</name>
</gene>
<evidence type="ECO:0000313" key="12">
    <source>
        <dbReference type="EMBL" id="MFC4261795.1"/>
    </source>
</evidence>
<dbReference type="InterPro" id="IPR013783">
    <property type="entry name" value="Ig-like_fold"/>
</dbReference>
<keyword evidence="13" id="KW-1185">Reference proteome</keyword>
<dbReference type="Gene3D" id="3.20.20.80">
    <property type="entry name" value="Glycosidases"/>
    <property type="match status" value="2"/>
</dbReference>
<accession>A0ABV8QNB6</accession>
<dbReference type="EMBL" id="JBHSCZ010000001">
    <property type="protein sequence ID" value="MFC4261795.1"/>
    <property type="molecule type" value="Genomic_DNA"/>
</dbReference>
<name>A0ABV8QNB6_9BACT</name>
<reference evidence="13" key="1">
    <citation type="journal article" date="2019" name="Int. J. Syst. Evol. Microbiol.">
        <title>The Global Catalogue of Microorganisms (GCM) 10K type strain sequencing project: providing services to taxonomists for standard genome sequencing and annotation.</title>
        <authorList>
            <consortium name="The Broad Institute Genomics Platform"/>
            <consortium name="The Broad Institute Genome Sequencing Center for Infectious Disease"/>
            <person name="Wu L."/>
            <person name="Ma J."/>
        </authorList>
    </citation>
    <scope>NUCLEOTIDE SEQUENCE [LARGE SCALE GENOMIC DNA]</scope>
    <source>
        <strain evidence="13">CECT 8289</strain>
    </source>
</reference>
<protein>
    <recommendedName>
        <fullName evidence="5">4-alpha-glucanotransferase</fullName>
        <ecNumber evidence="4">2.4.1.25</ecNumber>
    </recommendedName>
    <alternativeName>
        <fullName evidence="10">Amylomaltase</fullName>
    </alternativeName>
    <alternativeName>
        <fullName evidence="11">Disproportionating enzyme</fullName>
    </alternativeName>
</protein>
<evidence type="ECO:0000313" key="13">
    <source>
        <dbReference type="Proteomes" id="UP001595907"/>
    </source>
</evidence>
<keyword evidence="9" id="KW-0119">Carbohydrate metabolism</keyword>
<comment type="caution">
    <text evidence="12">The sequence shown here is derived from an EMBL/GenBank/DDBJ whole genome shotgun (WGS) entry which is preliminary data.</text>
</comment>
<keyword evidence="6" id="KW-0963">Cytoplasm</keyword>
<dbReference type="Gene3D" id="2.60.40.10">
    <property type="entry name" value="Immunoglobulins"/>
    <property type="match status" value="1"/>
</dbReference>
<evidence type="ECO:0000256" key="7">
    <source>
        <dbReference type="ARBA" id="ARBA00022676"/>
    </source>
</evidence>
<dbReference type="RefSeq" id="WP_379706800.1">
    <property type="nucleotide sequence ID" value="NZ_JBHSCZ010000001.1"/>
</dbReference>
<dbReference type="SUPFAM" id="SSF49452">
    <property type="entry name" value="Starch-binding domain-like"/>
    <property type="match status" value="1"/>
</dbReference>
<comment type="subcellular location">
    <subcellularLocation>
        <location evidence="2">Cytoplasm</location>
    </subcellularLocation>
</comment>
<evidence type="ECO:0000256" key="3">
    <source>
        <dbReference type="ARBA" id="ARBA00005684"/>
    </source>
</evidence>
<evidence type="ECO:0000256" key="2">
    <source>
        <dbReference type="ARBA" id="ARBA00004496"/>
    </source>
</evidence>
<evidence type="ECO:0000256" key="9">
    <source>
        <dbReference type="ARBA" id="ARBA00023277"/>
    </source>
</evidence>
<evidence type="ECO:0000256" key="4">
    <source>
        <dbReference type="ARBA" id="ARBA00012560"/>
    </source>
</evidence>
<evidence type="ECO:0000256" key="11">
    <source>
        <dbReference type="ARBA" id="ARBA00031501"/>
    </source>
</evidence>
<dbReference type="GO" id="GO:0004134">
    <property type="term" value="F:4-alpha-glucanotransferase activity"/>
    <property type="evidence" value="ECO:0007669"/>
    <property type="project" value="UniProtKB-EC"/>
</dbReference>
<evidence type="ECO:0000256" key="10">
    <source>
        <dbReference type="ARBA" id="ARBA00031423"/>
    </source>
</evidence>
<comment type="catalytic activity">
    <reaction evidence="1">
        <text>Transfers a segment of a (1-&gt;4)-alpha-D-glucan to a new position in an acceptor, which may be glucose or a (1-&gt;4)-alpha-D-glucan.</text>
        <dbReference type="EC" id="2.4.1.25"/>
    </reaction>
</comment>
<evidence type="ECO:0000256" key="1">
    <source>
        <dbReference type="ARBA" id="ARBA00000439"/>
    </source>
</evidence>
<keyword evidence="8 12" id="KW-0808">Transferase</keyword>
<evidence type="ECO:0000256" key="6">
    <source>
        <dbReference type="ARBA" id="ARBA00022490"/>
    </source>
</evidence>
<dbReference type="InterPro" id="IPR013784">
    <property type="entry name" value="Carb-bd-like_fold"/>
</dbReference>
<evidence type="ECO:0000256" key="8">
    <source>
        <dbReference type="ARBA" id="ARBA00022679"/>
    </source>
</evidence>
<dbReference type="InterPro" id="IPR017853">
    <property type="entry name" value="GH"/>
</dbReference>
<dbReference type="PANTHER" id="PTHR32518:SF3">
    <property type="entry name" value="4-ALPHA-GLUCANOTRANSFERASE"/>
    <property type="match status" value="1"/>
</dbReference>
<proteinExistence type="inferred from homology"/>
<dbReference type="Proteomes" id="UP001595907">
    <property type="component" value="Unassembled WGS sequence"/>
</dbReference>
<evidence type="ECO:0000256" key="5">
    <source>
        <dbReference type="ARBA" id="ARBA00020295"/>
    </source>
</evidence>
<keyword evidence="7 12" id="KW-0328">Glycosyltransferase</keyword>
<comment type="similarity">
    <text evidence="3">Belongs to the disproportionating enzyme family.</text>
</comment>
<dbReference type="SUPFAM" id="SSF51445">
    <property type="entry name" value="(Trans)glycosidases"/>
    <property type="match status" value="1"/>
</dbReference>
<sequence length="875" mass="102521">MIFQFKVQYATEFGEMLFIELPQYFYLPVRVDLHYSDANCWVGQINLPTNLHQQQICLHVWLHSNSNLSVITTHHFFINEQQHFSNIFINIDNIIPNQQFKITNRLPFQSLIHSYNDQINSSNDEKKCTHLFSVKAPLLQAPYRLCLTGSAAQMHHFDCKQPLFFQIIDEVYQLAIQLNDDETIEYKLAIFDTRTNCIVAYEPGENRQLITHQQQPLQVICLQQNFEAFAWKAAGINVPIFSIRTHNSWGSGDFSDLKMLVDYASAVGFKLIQLLPINDTNATYTDADSYPYSAISSFALHPKYMDVALVAKQYQYNIPQHYFEKIALLQATTHCEHTAVVQLKMQVVQIIFKHNNGAFLNEVDWDVYFKHHQHWLQPFAVFCVLRDYYNTVDYTQWPAESTYSEGLVDHITNPNHPLFEQILLVYFIQYQLHRQLSNVVAYSRSKNIILKADLPIGVGRFSADTWQYPQYFHMKMQAGAPPDAFSTIGQNWSFPTYDIENMAADNFSWFKKRMQHFEYYFDAIRIDHVLGFFRIWSIPTTQVDGRMGYFVPAIALQKSDFDNVDFDEKRFCEPYLNDALMAKYFGADVATVTQLFFDGYKLKPPFTTQRQIENYFKNHPHQIKWQQALYDIIADVILLKNDDGYHFRINVQQTNSYQHLAINTQQKINDLYHHYFYELQNNLWQQEGSFKLQMLTNSTQMLLCAEDLGMVPVFTEATLQALKILSLQVQQMPKNSNEVFSNTNNATYNTVVMPATHDMPTMRLWWQQQPVIAQQLFEHLFNSPQQTPYFCEPWVAERILYKHLNSKAMLSVFLLQDVLAMNGKLRQAMPEEERINDPANPQHVWNYRMPLHLEDLMLATTFNHHLQQLITESGR</sequence>
<dbReference type="InterPro" id="IPR003385">
    <property type="entry name" value="Glyco_hydro_77"/>
</dbReference>